<accession>A0A1T4NWA7</accession>
<organism evidence="2 3">
    <name type="scientific">Sediminibacterium ginsengisoli</name>
    <dbReference type="NCBI Taxonomy" id="413434"/>
    <lineage>
        <taxon>Bacteria</taxon>
        <taxon>Pseudomonadati</taxon>
        <taxon>Bacteroidota</taxon>
        <taxon>Chitinophagia</taxon>
        <taxon>Chitinophagales</taxon>
        <taxon>Chitinophagaceae</taxon>
        <taxon>Sediminibacterium</taxon>
    </lineage>
</organism>
<evidence type="ECO:0000259" key="1">
    <source>
        <dbReference type="Pfam" id="PF13460"/>
    </source>
</evidence>
<dbReference type="Proteomes" id="UP000190888">
    <property type="component" value="Unassembled WGS sequence"/>
</dbReference>
<protein>
    <submittedName>
        <fullName evidence="2">Putative NADH-flavin reductase</fullName>
    </submittedName>
</protein>
<dbReference type="STRING" id="413434.SAMN04488132_1051"/>
<reference evidence="2 3" key="1">
    <citation type="submission" date="2017-02" db="EMBL/GenBank/DDBJ databases">
        <authorList>
            <person name="Peterson S.W."/>
        </authorList>
    </citation>
    <scope>NUCLEOTIDE SEQUENCE [LARGE SCALE GENOMIC DNA]</scope>
    <source>
        <strain evidence="2 3">DSM 22335</strain>
    </source>
</reference>
<dbReference type="AlphaFoldDB" id="A0A1T4NWA7"/>
<dbReference type="InterPro" id="IPR016040">
    <property type="entry name" value="NAD(P)-bd_dom"/>
</dbReference>
<sequence length="212" mass="23269">MTITIFGATGHVGKHLVQQALGKGYFVKAFGRNIDNLIDKDLRSDQFTAIKGYVFEEKDVLKALEGSDAVISVLGGSFDGKDKTRSLGLKNILTQMDHAGLKRIVALGGMGILDDESGNLLIDNPDYPQEYLPVGMEHLQAFRFLQASDADWTFVCSPDILNGDKTGKYITSTDHLPSPNHSQINAGDLADFMLQELTANHYLKKRVGISRL</sequence>
<dbReference type="InterPro" id="IPR036291">
    <property type="entry name" value="NAD(P)-bd_dom_sf"/>
</dbReference>
<dbReference type="Gene3D" id="3.40.50.720">
    <property type="entry name" value="NAD(P)-binding Rossmann-like Domain"/>
    <property type="match status" value="1"/>
</dbReference>
<gene>
    <name evidence="2" type="ORF">SAMN04488132_1051</name>
</gene>
<proteinExistence type="predicted"/>
<dbReference type="EMBL" id="FUWH01000005">
    <property type="protein sequence ID" value="SJZ83058.1"/>
    <property type="molecule type" value="Genomic_DNA"/>
</dbReference>
<dbReference type="GO" id="GO:0016646">
    <property type="term" value="F:oxidoreductase activity, acting on the CH-NH group of donors, NAD or NADP as acceptor"/>
    <property type="evidence" value="ECO:0007669"/>
    <property type="project" value="TreeGrafter"/>
</dbReference>
<keyword evidence="3" id="KW-1185">Reference proteome</keyword>
<dbReference type="SUPFAM" id="SSF51735">
    <property type="entry name" value="NAD(P)-binding Rossmann-fold domains"/>
    <property type="match status" value="1"/>
</dbReference>
<evidence type="ECO:0000313" key="2">
    <source>
        <dbReference type="EMBL" id="SJZ83058.1"/>
    </source>
</evidence>
<feature type="domain" description="NAD(P)-binding" evidence="1">
    <location>
        <begin position="7"/>
        <end position="198"/>
    </location>
</feature>
<dbReference type="InterPro" id="IPR051606">
    <property type="entry name" value="Polyketide_Oxido-like"/>
</dbReference>
<evidence type="ECO:0000313" key="3">
    <source>
        <dbReference type="Proteomes" id="UP000190888"/>
    </source>
</evidence>
<dbReference type="PANTHER" id="PTHR43355">
    <property type="entry name" value="FLAVIN REDUCTASE (NADPH)"/>
    <property type="match status" value="1"/>
</dbReference>
<name>A0A1T4NWA7_9BACT</name>
<dbReference type="Pfam" id="PF13460">
    <property type="entry name" value="NAD_binding_10"/>
    <property type="match status" value="1"/>
</dbReference>
<dbReference type="PANTHER" id="PTHR43355:SF2">
    <property type="entry name" value="FLAVIN REDUCTASE (NADPH)"/>
    <property type="match status" value="1"/>
</dbReference>